<feature type="transmembrane region" description="Helical" evidence="11">
    <location>
        <begin position="81"/>
        <end position="106"/>
    </location>
</feature>
<evidence type="ECO:0000256" key="10">
    <source>
        <dbReference type="SAM" id="MobiDB-lite"/>
    </source>
</evidence>
<evidence type="ECO:0000313" key="16">
    <source>
        <dbReference type="RefSeq" id="XP_022925887.1"/>
    </source>
</evidence>
<evidence type="ECO:0000256" key="6">
    <source>
        <dbReference type="ARBA" id="ARBA00022989"/>
    </source>
</evidence>
<evidence type="ECO:0000259" key="12">
    <source>
        <dbReference type="Pfam" id="PF02714"/>
    </source>
</evidence>
<dbReference type="GO" id="GO:0005886">
    <property type="term" value="C:plasma membrane"/>
    <property type="evidence" value="ECO:0007669"/>
    <property type="project" value="TreeGrafter"/>
</dbReference>
<feature type="transmembrane region" description="Helical" evidence="11">
    <location>
        <begin position="369"/>
        <end position="395"/>
    </location>
</feature>
<evidence type="ECO:0000256" key="4">
    <source>
        <dbReference type="ARBA" id="ARBA00022692"/>
    </source>
</evidence>
<feature type="transmembrane region" description="Helical" evidence="11">
    <location>
        <begin position="147"/>
        <end position="166"/>
    </location>
</feature>
<dbReference type="GO" id="GO:0005227">
    <property type="term" value="F:calcium-activated cation channel activity"/>
    <property type="evidence" value="ECO:0007669"/>
    <property type="project" value="InterPro"/>
</dbReference>
<organism evidence="15 16">
    <name type="scientific">Cucurbita moschata</name>
    <name type="common">Winter crookneck squash</name>
    <name type="synonym">Cucurbita pepo var. moschata</name>
    <dbReference type="NCBI Taxonomy" id="3662"/>
    <lineage>
        <taxon>Eukaryota</taxon>
        <taxon>Viridiplantae</taxon>
        <taxon>Streptophyta</taxon>
        <taxon>Embryophyta</taxon>
        <taxon>Tracheophyta</taxon>
        <taxon>Spermatophyta</taxon>
        <taxon>Magnoliopsida</taxon>
        <taxon>eudicotyledons</taxon>
        <taxon>Gunneridae</taxon>
        <taxon>Pentapetalae</taxon>
        <taxon>rosids</taxon>
        <taxon>fabids</taxon>
        <taxon>Cucurbitales</taxon>
        <taxon>Cucurbitaceae</taxon>
        <taxon>Cucurbiteae</taxon>
        <taxon>Cucurbita</taxon>
    </lineage>
</organism>
<keyword evidence="15" id="KW-1185">Reference proteome</keyword>
<feature type="transmembrane region" description="Helical" evidence="11">
    <location>
        <begin position="492"/>
        <end position="514"/>
    </location>
</feature>
<sequence length="725" mass="81674">MDFSSFLVSLGTSFVIFLVLMLVFAWLSSNPGNHVIYYPNRILKGLDPTVGSRTRSPFAWIKEALSSSEKDVISMSGVDSAVYFVFLSTVLGIFVLSAVVLLPVLIPVAATDDGIKNAKKNDTLSVGTFNELDRLSMGNVNLGSNRLWAFLLATYWVSFVAYYLTWKAYNHISALRAEALMTPEVKAEQFAIVVRDIPPVPQGQTRKEQVDSFFRKIYPDTFYRSMIVTDNKEVNKLWEELEGYKRKLERSEAAFAASKTEAKPEGTKPMHKTGFLGLIGEKVDSIEFYSQKINELVRNLESEQKTTLREKQKNAAFVFFNNRATAASAAQNLHAKIVDKWTILAAPEPRQLIWPNLYIDFIQRQVRQYVVYVIVALMIFFYMIPIGIISAITTLNNLTKLLPFLKPVVNINAIKIVLEAYLPQLALIIFLAVLPNLLLLLSKSEGIPSEGHAERAASGKYFYFTVLNVFLGVTLGGALFKTFKDIQKDPNSLVPLLASSLPGSATFFLTFVALKFFVGYGLELSRIVPLIIFHLKKKFLCKCEADVKDAWTPGDFGYGTRIPGDLLIFTIGLCYSIMTPLIIPFSVIYFGLGWLILRNQALKVYVPAYETYGRIWPHIFNRIIASLLLYQLTMFGFFGVKKFFYAPILIPLPIISLIFAFICHTKFYRAFADTALEVTCNELKEVPNMEQVFRSFVPPSLSSEKVDDDQFEDARSQASRTGSFA</sequence>
<feature type="compositionally biased region" description="Polar residues" evidence="10">
    <location>
        <begin position="716"/>
        <end position="725"/>
    </location>
</feature>
<keyword evidence="6 11" id="KW-1133">Transmembrane helix</keyword>
<dbReference type="RefSeq" id="XP_022925887.1">
    <property type="nucleotide sequence ID" value="XM_023070119.1"/>
</dbReference>
<feature type="domain" description="CSC1/OSCA1-like N-terminal transmembrane" evidence="13">
    <location>
        <begin position="5"/>
        <end position="167"/>
    </location>
</feature>
<dbReference type="PANTHER" id="PTHR13018">
    <property type="entry name" value="PROBABLE MEMBRANE PROTEIN DUF221-RELATED"/>
    <property type="match status" value="1"/>
</dbReference>
<comment type="similarity">
    <text evidence="2">Belongs to the CSC1 (TC 1.A.17) family.</text>
</comment>
<feature type="transmembrane region" description="Helical" evidence="11">
    <location>
        <begin position="6"/>
        <end position="27"/>
    </location>
</feature>
<dbReference type="GeneID" id="111433163"/>
<keyword evidence="4 11" id="KW-0812">Transmembrane</keyword>
<keyword evidence="8 11" id="KW-0472">Membrane</keyword>
<dbReference type="InterPro" id="IPR027815">
    <property type="entry name" value="CSC1/OSCA1-like_cyt"/>
</dbReference>
<evidence type="ECO:0000256" key="5">
    <source>
        <dbReference type="ARBA" id="ARBA00022837"/>
    </source>
</evidence>
<feature type="transmembrane region" description="Helical" evidence="11">
    <location>
        <begin position="461"/>
        <end position="480"/>
    </location>
</feature>
<evidence type="ECO:0000256" key="7">
    <source>
        <dbReference type="ARBA" id="ARBA00023065"/>
    </source>
</evidence>
<dbReference type="InterPro" id="IPR032880">
    <property type="entry name" value="CSC1/OSCA1-like_N"/>
</dbReference>
<feature type="domain" description="CSC1/OSCA1-like cytosolic" evidence="14">
    <location>
        <begin position="189"/>
        <end position="356"/>
    </location>
</feature>
<comment type="subcellular location">
    <subcellularLocation>
        <location evidence="1">Membrane</location>
        <topology evidence="1">Multi-pass membrane protein</topology>
    </subcellularLocation>
</comment>
<dbReference type="AlphaFoldDB" id="A0A6J1ECU6"/>
<feature type="domain" description="CSC1/OSCA1-like 7TM region" evidence="12">
    <location>
        <begin position="367"/>
        <end position="638"/>
    </location>
</feature>
<proteinExistence type="inferred from homology"/>
<keyword evidence="9" id="KW-0407">Ion channel</keyword>
<feature type="region of interest" description="Disordered" evidence="10">
    <location>
        <begin position="701"/>
        <end position="725"/>
    </location>
</feature>
<keyword evidence="7" id="KW-0406">Ion transport</keyword>
<feature type="transmembrane region" description="Helical" evidence="11">
    <location>
        <begin position="644"/>
        <end position="663"/>
    </location>
</feature>
<evidence type="ECO:0000313" key="15">
    <source>
        <dbReference type="Proteomes" id="UP000504609"/>
    </source>
</evidence>
<gene>
    <name evidence="16" type="primary">LOC111433163</name>
</gene>
<evidence type="ECO:0000259" key="14">
    <source>
        <dbReference type="Pfam" id="PF14703"/>
    </source>
</evidence>
<reference evidence="16" key="1">
    <citation type="submission" date="2025-08" db="UniProtKB">
        <authorList>
            <consortium name="RefSeq"/>
        </authorList>
    </citation>
    <scope>IDENTIFICATION</scope>
    <source>
        <tissue evidence="16">Young leaves</tissue>
    </source>
</reference>
<dbReference type="InterPro" id="IPR045122">
    <property type="entry name" value="Csc1-like"/>
</dbReference>
<keyword evidence="5" id="KW-0106">Calcium</keyword>
<protein>
    <submittedName>
        <fullName evidence="16">CSC1-like protein ERD4</fullName>
    </submittedName>
</protein>
<name>A0A6J1ECU6_CUCMO</name>
<keyword evidence="3" id="KW-0813">Transport</keyword>
<evidence type="ECO:0000256" key="1">
    <source>
        <dbReference type="ARBA" id="ARBA00004141"/>
    </source>
</evidence>
<evidence type="ECO:0000256" key="11">
    <source>
        <dbReference type="SAM" id="Phobius"/>
    </source>
</evidence>
<feature type="transmembrane region" description="Helical" evidence="11">
    <location>
        <begin position="566"/>
        <end position="597"/>
    </location>
</feature>
<evidence type="ECO:0000256" key="9">
    <source>
        <dbReference type="ARBA" id="ARBA00023303"/>
    </source>
</evidence>
<dbReference type="Pfam" id="PF13967">
    <property type="entry name" value="RSN1_TM"/>
    <property type="match status" value="1"/>
</dbReference>
<evidence type="ECO:0000256" key="3">
    <source>
        <dbReference type="ARBA" id="ARBA00022448"/>
    </source>
</evidence>
<dbReference type="KEGG" id="cmos:111433163"/>
<dbReference type="InterPro" id="IPR003864">
    <property type="entry name" value="CSC1/OSCA1-like_7TM"/>
</dbReference>
<evidence type="ECO:0000259" key="13">
    <source>
        <dbReference type="Pfam" id="PF13967"/>
    </source>
</evidence>
<dbReference type="Pfam" id="PF02714">
    <property type="entry name" value="RSN1_7TM"/>
    <property type="match status" value="1"/>
</dbReference>
<accession>A0A6J1ECU6</accession>
<dbReference type="Pfam" id="PF14703">
    <property type="entry name" value="PHM7_cyt"/>
    <property type="match status" value="1"/>
</dbReference>
<feature type="transmembrane region" description="Helical" evidence="11">
    <location>
        <begin position="618"/>
        <end position="638"/>
    </location>
</feature>
<evidence type="ECO:0000256" key="2">
    <source>
        <dbReference type="ARBA" id="ARBA00007779"/>
    </source>
</evidence>
<dbReference type="PANTHER" id="PTHR13018:SF100">
    <property type="entry name" value="CSC1-LIKE PROTEIN ERD4"/>
    <property type="match status" value="1"/>
</dbReference>
<dbReference type="Proteomes" id="UP000504609">
    <property type="component" value="Unplaced"/>
</dbReference>
<evidence type="ECO:0000256" key="8">
    <source>
        <dbReference type="ARBA" id="ARBA00023136"/>
    </source>
</evidence>